<dbReference type="OrthoDB" id="9133279at2"/>
<dbReference type="AlphaFoldDB" id="A0A1G8D4I9"/>
<protein>
    <submittedName>
        <fullName evidence="2">Tfp pilus assembly protein, major pilin PilA</fullName>
    </submittedName>
</protein>
<evidence type="ECO:0000313" key="3">
    <source>
        <dbReference type="Proteomes" id="UP000198607"/>
    </source>
</evidence>
<dbReference type="STRING" id="83767.SAMN05660652_01827"/>
<keyword evidence="3" id="KW-1185">Reference proteome</keyword>
<accession>A0A1G8D4I9</accession>
<dbReference type="EMBL" id="FNCY01000006">
    <property type="protein sequence ID" value="SDH52621.1"/>
    <property type="molecule type" value="Genomic_DNA"/>
</dbReference>
<gene>
    <name evidence="2" type="ORF">SAMN05660652_01827</name>
</gene>
<dbReference type="Proteomes" id="UP000198607">
    <property type="component" value="Unassembled WGS sequence"/>
</dbReference>
<keyword evidence="1" id="KW-0472">Membrane</keyword>
<reference evidence="2 3" key="1">
    <citation type="submission" date="2016-10" db="EMBL/GenBank/DDBJ databases">
        <authorList>
            <person name="de Groot N.N."/>
        </authorList>
    </citation>
    <scope>NUCLEOTIDE SEQUENCE [LARGE SCALE GENOMIC DNA]</scope>
    <source>
        <strain evidence="2 3">DSM 5885</strain>
    </source>
</reference>
<sequence>MRQQQGIALSGLLFWGIVIALVAVLGMKVAPEYMDYFKIQKSVKAVSSEANGKTLTEIRAAFDKYASVNQISTVKGSDLDISKDGNEIVIAFEYEKRIPLFWNVSLLIDFQGSSSGR</sequence>
<dbReference type="RefSeq" id="WP_091936795.1">
    <property type="nucleotide sequence ID" value="NZ_FNCY01000006.1"/>
</dbReference>
<keyword evidence="1" id="KW-0812">Transmembrane</keyword>
<dbReference type="InterPro" id="IPR032314">
    <property type="entry name" value="DUF4845"/>
</dbReference>
<proteinExistence type="predicted"/>
<organism evidence="2 3">
    <name type="scientific">Propionivibrio dicarboxylicus</name>
    <dbReference type="NCBI Taxonomy" id="83767"/>
    <lineage>
        <taxon>Bacteria</taxon>
        <taxon>Pseudomonadati</taxon>
        <taxon>Pseudomonadota</taxon>
        <taxon>Betaproteobacteria</taxon>
        <taxon>Rhodocyclales</taxon>
        <taxon>Rhodocyclaceae</taxon>
        <taxon>Propionivibrio</taxon>
    </lineage>
</organism>
<evidence type="ECO:0000256" key="1">
    <source>
        <dbReference type="SAM" id="Phobius"/>
    </source>
</evidence>
<name>A0A1G8D4I9_9RHOO</name>
<feature type="transmembrane region" description="Helical" evidence="1">
    <location>
        <begin position="12"/>
        <end position="31"/>
    </location>
</feature>
<keyword evidence="1" id="KW-1133">Transmembrane helix</keyword>
<evidence type="ECO:0000313" key="2">
    <source>
        <dbReference type="EMBL" id="SDH52621.1"/>
    </source>
</evidence>
<dbReference type="Pfam" id="PF16137">
    <property type="entry name" value="DUF4845"/>
    <property type="match status" value="1"/>
</dbReference>